<feature type="signal peptide" evidence="1">
    <location>
        <begin position="1"/>
        <end position="22"/>
    </location>
</feature>
<keyword evidence="3" id="KW-1185">Reference proteome</keyword>
<gene>
    <name evidence="2" type="ORF">B0H64DRAFT_388120</name>
</gene>
<evidence type="ECO:0000256" key="1">
    <source>
        <dbReference type="SAM" id="SignalP"/>
    </source>
</evidence>
<keyword evidence="1" id="KW-0732">Signal</keyword>
<sequence length="85" mass="9588">MTHQKLIMSMVALSTRLAGLLCTWQENKWMDMSRSCFRSSPHHGRRANGALVMMVLSKGIERVNLDTMFEIASSVVQFGGRLAIF</sequence>
<protein>
    <recommendedName>
        <fullName evidence="4">Secreted protein</fullName>
    </recommendedName>
</protein>
<evidence type="ECO:0000313" key="3">
    <source>
        <dbReference type="Proteomes" id="UP001278766"/>
    </source>
</evidence>
<dbReference type="EMBL" id="JAUEPN010000002">
    <property type="protein sequence ID" value="KAK3299335.1"/>
    <property type="molecule type" value="Genomic_DNA"/>
</dbReference>
<dbReference type="AlphaFoldDB" id="A0AAE0HMM1"/>
<dbReference type="Proteomes" id="UP001278766">
    <property type="component" value="Unassembled WGS sequence"/>
</dbReference>
<reference evidence="2" key="2">
    <citation type="submission" date="2023-06" db="EMBL/GenBank/DDBJ databases">
        <authorList>
            <consortium name="Lawrence Berkeley National Laboratory"/>
            <person name="Haridas S."/>
            <person name="Hensen N."/>
            <person name="Bonometti L."/>
            <person name="Westerberg I."/>
            <person name="Brannstrom I.O."/>
            <person name="Guillou S."/>
            <person name="Cros-Aarteil S."/>
            <person name="Calhoun S."/>
            <person name="Kuo A."/>
            <person name="Mondo S."/>
            <person name="Pangilinan J."/>
            <person name="Riley R."/>
            <person name="Labutti K."/>
            <person name="Andreopoulos B."/>
            <person name="Lipzen A."/>
            <person name="Chen C."/>
            <person name="Yanf M."/>
            <person name="Daum C."/>
            <person name="Ng V."/>
            <person name="Clum A."/>
            <person name="Steindorff A."/>
            <person name="Ohm R."/>
            <person name="Martin F."/>
            <person name="Silar P."/>
            <person name="Natvig D."/>
            <person name="Lalanne C."/>
            <person name="Gautier V."/>
            <person name="Ament-Velasquez S.L."/>
            <person name="Kruys A."/>
            <person name="Hutchinson M.I."/>
            <person name="Powell A.J."/>
            <person name="Barry K."/>
            <person name="Miller A.N."/>
            <person name="Grigoriev I.V."/>
            <person name="Debuchy R."/>
            <person name="Gladieux P."/>
            <person name="Thoren M.H."/>
            <person name="Johannesson H."/>
        </authorList>
    </citation>
    <scope>NUCLEOTIDE SEQUENCE</scope>
    <source>
        <strain evidence="2">CBS 168.71</strain>
    </source>
</reference>
<proteinExistence type="predicted"/>
<organism evidence="2 3">
    <name type="scientific">Chaetomium fimeti</name>
    <dbReference type="NCBI Taxonomy" id="1854472"/>
    <lineage>
        <taxon>Eukaryota</taxon>
        <taxon>Fungi</taxon>
        <taxon>Dikarya</taxon>
        <taxon>Ascomycota</taxon>
        <taxon>Pezizomycotina</taxon>
        <taxon>Sordariomycetes</taxon>
        <taxon>Sordariomycetidae</taxon>
        <taxon>Sordariales</taxon>
        <taxon>Chaetomiaceae</taxon>
        <taxon>Chaetomium</taxon>
    </lineage>
</organism>
<name>A0AAE0HMM1_9PEZI</name>
<accession>A0AAE0HMM1</accession>
<feature type="chain" id="PRO_5042291556" description="Secreted protein" evidence="1">
    <location>
        <begin position="23"/>
        <end position="85"/>
    </location>
</feature>
<dbReference type="RefSeq" id="XP_062662849.1">
    <property type="nucleotide sequence ID" value="XM_062803251.1"/>
</dbReference>
<dbReference type="GeneID" id="87840199"/>
<evidence type="ECO:0008006" key="4">
    <source>
        <dbReference type="Google" id="ProtNLM"/>
    </source>
</evidence>
<comment type="caution">
    <text evidence="2">The sequence shown here is derived from an EMBL/GenBank/DDBJ whole genome shotgun (WGS) entry which is preliminary data.</text>
</comment>
<reference evidence="2" key="1">
    <citation type="journal article" date="2023" name="Mol. Phylogenet. Evol.">
        <title>Genome-scale phylogeny and comparative genomics of the fungal order Sordariales.</title>
        <authorList>
            <person name="Hensen N."/>
            <person name="Bonometti L."/>
            <person name="Westerberg I."/>
            <person name="Brannstrom I.O."/>
            <person name="Guillou S."/>
            <person name="Cros-Aarteil S."/>
            <person name="Calhoun S."/>
            <person name="Haridas S."/>
            <person name="Kuo A."/>
            <person name="Mondo S."/>
            <person name="Pangilinan J."/>
            <person name="Riley R."/>
            <person name="LaButti K."/>
            <person name="Andreopoulos B."/>
            <person name="Lipzen A."/>
            <person name="Chen C."/>
            <person name="Yan M."/>
            <person name="Daum C."/>
            <person name="Ng V."/>
            <person name="Clum A."/>
            <person name="Steindorff A."/>
            <person name="Ohm R.A."/>
            <person name="Martin F."/>
            <person name="Silar P."/>
            <person name="Natvig D.O."/>
            <person name="Lalanne C."/>
            <person name="Gautier V."/>
            <person name="Ament-Velasquez S.L."/>
            <person name="Kruys A."/>
            <person name="Hutchinson M.I."/>
            <person name="Powell A.J."/>
            <person name="Barry K."/>
            <person name="Miller A.N."/>
            <person name="Grigoriev I.V."/>
            <person name="Debuchy R."/>
            <person name="Gladieux P."/>
            <person name="Hiltunen Thoren M."/>
            <person name="Johannesson H."/>
        </authorList>
    </citation>
    <scope>NUCLEOTIDE SEQUENCE</scope>
    <source>
        <strain evidence="2">CBS 168.71</strain>
    </source>
</reference>
<evidence type="ECO:0000313" key="2">
    <source>
        <dbReference type="EMBL" id="KAK3299335.1"/>
    </source>
</evidence>